<gene>
    <name evidence="3" type="ORF">IFM89_018086</name>
</gene>
<evidence type="ECO:0008006" key="5">
    <source>
        <dbReference type="Google" id="ProtNLM"/>
    </source>
</evidence>
<evidence type="ECO:0000313" key="4">
    <source>
        <dbReference type="Proteomes" id="UP000631114"/>
    </source>
</evidence>
<dbReference type="PANTHER" id="PTHR47942:SF16">
    <property type="entry name" value="PENTATRICOPEPTIDE REPEAT DOMAIN CONTAINING PROTEIN-RELATED"/>
    <property type="match status" value="1"/>
</dbReference>
<evidence type="ECO:0000313" key="3">
    <source>
        <dbReference type="EMBL" id="KAF9614333.1"/>
    </source>
</evidence>
<dbReference type="NCBIfam" id="TIGR00756">
    <property type="entry name" value="PPR"/>
    <property type="match status" value="4"/>
</dbReference>
<feature type="repeat" description="PPR" evidence="2">
    <location>
        <begin position="118"/>
        <end position="158"/>
    </location>
</feature>
<dbReference type="AlphaFoldDB" id="A0A835LZR8"/>
<sequence>MWEVLVEMRKKDKSLITTRTLQVVLARVAKVCSVRKTVESFRRFRKMVLVYDTSCYNGLLRTLCQEKSMSDARNVYHCLKKDFKPNLQTFNILLCGWKSSEEAEGFFEEMLELGVKPDAVSYNCLVDVYCKNREIDKALKPDKARDVLKEMMEYGCYPDAAAYNAVIRNFCIAKRVMDAYNLMDEMLEEAENCFLQMAEKGHKPSNVSFRRIKLKDLDEQLILSCCPLFLLQGSTAGVKFSKRLYVWQQAPASKMCNIYVVYDRTKGTKKKEEEQNLSKTFLTVVMDNASEFLGDGRCCFMSQSVPGNKILPVEVGCCV</sequence>
<dbReference type="Pfam" id="PF13041">
    <property type="entry name" value="PPR_2"/>
    <property type="match status" value="1"/>
</dbReference>
<comment type="caution">
    <text evidence="3">The sequence shown here is derived from an EMBL/GenBank/DDBJ whole genome shotgun (WGS) entry which is preliminary data.</text>
</comment>
<dbReference type="OrthoDB" id="185373at2759"/>
<evidence type="ECO:0000256" key="1">
    <source>
        <dbReference type="ARBA" id="ARBA00022737"/>
    </source>
</evidence>
<protein>
    <recommendedName>
        <fullName evidence="5">Pentatricopeptide repeat-containing protein</fullName>
    </recommendedName>
</protein>
<keyword evidence="4" id="KW-1185">Reference proteome</keyword>
<dbReference type="EMBL" id="JADFTS010000003">
    <property type="protein sequence ID" value="KAF9614333.1"/>
    <property type="molecule type" value="Genomic_DNA"/>
</dbReference>
<accession>A0A835LZR8</accession>
<dbReference type="Gene3D" id="1.25.40.10">
    <property type="entry name" value="Tetratricopeptide repeat domain"/>
    <property type="match status" value="2"/>
</dbReference>
<dbReference type="Pfam" id="PF01535">
    <property type="entry name" value="PPR"/>
    <property type="match status" value="2"/>
</dbReference>
<dbReference type="Proteomes" id="UP000631114">
    <property type="component" value="Unassembled WGS sequence"/>
</dbReference>
<dbReference type="PROSITE" id="PS51375">
    <property type="entry name" value="PPR"/>
    <property type="match status" value="2"/>
</dbReference>
<dbReference type="InterPro" id="IPR051222">
    <property type="entry name" value="PPR/CCM1_RNA-binding"/>
</dbReference>
<reference evidence="3 4" key="1">
    <citation type="submission" date="2020-10" db="EMBL/GenBank/DDBJ databases">
        <title>The Coptis chinensis genome and diversification of protoberbering-type alkaloids.</title>
        <authorList>
            <person name="Wang B."/>
            <person name="Shu S."/>
            <person name="Song C."/>
            <person name="Liu Y."/>
        </authorList>
    </citation>
    <scope>NUCLEOTIDE SEQUENCE [LARGE SCALE GENOMIC DNA]</scope>
    <source>
        <strain evidence="3">HL-2020</strain>
        <tissue evidence="3">Leaf</tissue>
    </source>
</reference>
<dbReference type="InterPro" id="IPR011990">
    <property type="entry name" value="TPR-like_helical_dom_sf"/>
</dbReference>
<keyword evidence="1" id="KW-0677">Repeat</keyword>
<evidence type="ECO:0000256" key="2">
    <source>
        <dbReference type="PROSITE-ProRule" id="PRU00708"/>
    </source>
</evidence>
<dbReference type="InterPro" id="IPR002885">
    <property type="entry name" value="PPR_rpt"/>
</dbReference>
<dbReference type="PANTHER" id="PTHR47942">
    <property type="entry name" value="TETRATRICOPEPTIDE REPEAT (TPR)-LIKE SUPERFAMILY PROTEIN-RELATED"/>
    <property type="match status" value="1"/>
</dbReference>
<name>A0A835LZR8_9MAGN</name>
<organism evidence="3 4">
    <name type="scientific">Coptis chinensis</name>
    <dbReference type="NCBI Taxonomy" id="261450"/>
    <lineage>
        <taxon>Eukaryota</taxon>
        <taxon>Viridiplantae</taxon>
        <taxon>Streptophyta</taxon>
        <taxon>Embryophyta</taxon>
        <taxon>Tracheophyta</taxon>
        <taxon>Spermatophyta</taxon>
        <taxon>Magnoliopsida</taxon>
        <taxon>Ranunculales</taxon>
        <taxon>Ranunculaceae</taxon>
        <taxon>Coptidoideae</taxon>
        <taxon>Coptis</taxon>
    </lineage>
</organism>
<feature type="repeat" description="PPR" evidence="2">
    <location>
        <begin position="159"/>
        <end position="189"/>
    </location>
</feature>
<proteinExistence type="predicted"/>